<organism evidence="1 2">
    <name type="scientific">Paenibacillus amylolyticus</name>
    <dbReference type="NCBI Taxonomy" id="1451"/>
    <lineage>
        <taxon>Bacteria</taxon>
        <taxon>Bacillati</taxon>
        <taxon>Bacillota</taxon>
        <taxon>Bacilli</taxon>
        <taxon>Bacillales</taxon>
        <taxon>Paenibacillaceae</taxon>
        <taxon>Paenibacillus</taxon>
    </lineage>
</organism>
<reference evidence="1 2" key="1">
    <citation type="submission" date="2016-11" db="EMBL/GenBank/DDBJ databases">
        <title>Paenibacillus species isolates.</title>
        <authorList>
            <person name="Beno S.M."/>
        </authorList>
    </citation>
    <scope>NUCLEOTIDE SEQUENCE [LARGE SCALE GENOMIC DNA]</scope>
    <source>
        <strain evidence="1 2">FSL H8-0246</strain>
    </source>
</reference>
<accession>A0A1R1C3J2</accession>
<comment type="caution">
    <text evidence="1">The sequence shown here is derived from an EMBL/GenBank/DDBJ whole genome shotgun (WGS) entry which is preliminary data.</text>
</comment>
<evidence type="ECO:0000313" key="2">
    <source>
        <dbReference type="Proteomes" id="UP000187134"/>
    </source>
</evidence>
<protein>
    <submittedName>
        <fullName evidence="1">Uncharacterized protein</fullName>
    </submittedName>
</protein>
<dbReference type="AlphaFoldDB" id="A0A1R1C3J2"/>
<dbReference type="Proteomes" id="UP000187134">
    <property type="component" value="Unassembled WGS sequence"/>
</dbReference>
<dbReference type="RefSeq" id="WP_076330155.1">
    <property type="nucleotide sequence ID" value="NZ_MRTJ01000001.1"/>
</dbReference>
<name>A0A1R1C3J2_PAEAM</name>
<evidence type="ECO:0000313" key="1">
    <source>
        <dbReference type="EMBL" id="OMF16634.1"/>
    </source>
</evidence>
<proteinExistence type="predicted"/>
<sequence length="136" mass="16050">MFIIVATKGNLKWVSGVFQAEDAARQYMDLIPDELKGYQEFVQVENITYPFYIIERQESPFRFLGEAEVISLFDHTDMSDDEDEVHFNIYTIDSDYRPKKPGTDYMGTLRHDHVTNEFIAMYREEGAVFLSKRRIF</sequence>
<dbReference type="OrthoDB" id="2604202at2"/>
<gene>
    <name evidence="1" type="ORF">BK131_01150</name>
</gene>
<dbReference type="EMBL" id="MRTJ01000001">
    <property type="protein sequence ID" value="OMF16634.1"/>
    <property type="molecule type" value="Genomic_DNA"/>
</dbReference>